<reference evidence="1" key="1">
    <citation type="submission" date="2020-01" db="EMBL/GenBank/DDBJ databases">
        <authorList>
            <consortium name="DOE Joint Genome Institute"/>
            <person name="Haridas S."/>
            <person name="Albert R."/>
            <person name="Binder M."/>
            <person name="Bloem J."/>
            <person name="Labutti K."/>
            <person name="Salamov A."/>
            <person name="Andreopoulos B."/>
            <person name="Baker S.E."/>
            <person name="Barry K."/>
            <person name="Bills G."/>
            <person name="Bluhm B.H."/>
            <person name="Cannon C."/>
            <person name="Castanera R."/>
            <person name="Culley D.E."/>
            <person name="Daum C."/>
            <person name="Ezra D."/>
            <person name="Gonzalez J.B."/>
            <person name="Henrissat B."/>
            <person name="Kuo A."/>
            <person name="Liang C."/>
            <person name="Lipzen A."/>
            <person name="Lutzoni F."/>
            <person name="Magnuson J."/>
            <person name="Mondo S."/>
            <person name="Nolan M."/>
            <person name="Ohm R."/>
            <person name="Pangilinan J."/>
            <person name="Park H.-J."/>
            <person name="Ramirez L."/>
            <person name="Alfaro M."/>
            <person name="Sun H."/>
            <person name="Tritt A."/>
            <person name="Yoshinaga Y."/>
            <person name="Zwiers L.-H."/>
            <person name="Turgeon B.G."/>
            <person name="Goodwin S.B."/>
            <person name="Spatafora J.W."/>
            <person name="Crous P.W."/>
            <person name="Grigoriev I.V."/>
        </authorList>
    </citation>
    <scope>NUCLEOTIDE SEQUENCE</scope>
    <source>
        <strain evidence="1">P77</strain>
    </source>
</reference>
<organism evidence="1 2">
    <name type="scientific">Decorospora gaudefroyi</name>
    <dbReference type="NCBI Taxonomy" id="184978"/>
    <lineage>
        <taxon>Eukaryota</taxon>
        <taxon>Fungi</taxon>
        <taxon>Dikarya</taxon>
        <taxon>Ascomycota</taxon>
        <taxon>Pezizomycotina</taxon>
        <taxon>Dothideomycetes</taxon>
        <taxon>Pleosporomycetidae</taxon>
        <taxon>Pleosporales</taxon>
        <taxon>Pleosporineae</taxon>
        <taxon>Pleosporaceae</taxon>
        <taxon>Decorospora</taxon>
    </lineage>
</organism>
<keyword evidence="2" id="KW-1185">Reference proteome</keyword>
<dbReference type="AlphaFoldDB" id="A0A6A5KA90"/>
<proteinExistence type="predicted"/>
<dbReference type="Proteomes" id="UP000800040">
    <property type="component" value="Unassembled WGS sequence"/>
</dbReference>
<evidence type="ECO:0000313" key="2">
    <source>
        <dbReference type="Proteomes" id="UP000800040"/>
    </source>
</evidence>
<evidence type="ECO:0000313" key="1">
    <source>
        <dbReference type="EMBL" id="KAF1831997.1"/>
    </source>
</evidence>
<protein>
    <submittedName>
        <fullName evidence="1">Uncharacterized protein</fullName>
    </submittedName>
</protein>
<gene>
    <name evidence="1" type="ORF">BDW02DRAFT_24548</name>
</gene>
<accession>A0A6A5KA90</accession>
<sequence length="199" mass="22674">MVPVRSKRCRNPGRALLLRFEPKWSTCMALHVFERHRKTIRVLVQQPVLDVVVKGVFGVKRFLRGEVETWDGRSALAQIPQWKVAHGNCRTGNIPRWGCFCARGTYHEAHVLLYGLRRLNNGELEESGIVSNTLTELPFRFSFDSSSNIQQNAKSINLRLGPRGIRIARSQRPGPGTRVSRVITQNRTSVDHSLIGCYW</sequence>
<dbReference type="EMBL" id="ML975349">
    <property type="protein sequence ID" value="KAF1831997.1"/>
    <property type="molecule type" value="Genomic_DNA"/>
</dbReference>
<name>A0A6A5KA90_9PLEO</name>